<feature type="transmembrane region" description="Helical" evidence="4">
    <location>
        <begin position="32"/>
        <end position="49"/>
    </location>
</feature>
<dbReference type="Gene3D" id="2.10.109.10">
    <property type="entry name" value="Umud Fragment, subunit A"/>
    <property type="match status" value="2"/>
</dbReference>
<evidence type="ECO:0000256" key="3">
    <source>
        <dbReference type="PIRSR" id="PIRSR600223-1"/>
    </source>
</evidence>
<accession>A0A4R2NXQ9</accession>
<dbReference type="Pfam" id="PF18936">
    <property type="entry name" value="DUF5684"/>
    <property type="match status" value="1"/>
</dbReference>
<evidence type="ECO:0000256" key="1">
    <source>
        <dbReference type="ARBA" id="ARBA00009370"/>
    </source>
</evidence>
<feature type="active site" evidence="3">
    <location>
        <position position="153"/>
    </location>
</feature>
<keyword evidence="4" id="KW-0812">Transmembrane</keyword>
<dbReference type="NCBIfam" id="TIGR02227">
    <property type="entry name" value="sigpep_I_bact"/>
    <property type="match status" value="1"/>
</dbReference>
<name>A0A4R2NXQ9_9FLAO</name>
<sequence>MSFTGWFILFLTVQFIHFLGTWKLYEKAGRKAWEAAIPVYNAIVLLGIIKRPKWWVILLFIPIVNLIMFPVLWIETCRSFGYTTTKDTFLAILTLGFYIAYINYATDAQYRPDRELKAPTVVGEWVSSIAFAIIAATIVHNYFIRPYVIPSSSLEKTLLIGDYLFVSKFHYGARVPMSTVALPMIHDTIPLVKSKSYVFSDDYENRENAFANKFQLPYMRLPGLTSIKRNDIVVFGQPADTLRDMNKLTPDRSYYKPIDKKLNLVKRCVGIAGDSLEIRDGYIYINGERSILPPNAKPQWYHIIDTEGQKFSEAALMRYNVRFKEAYTTQDGKYLLNLTDEEAALIAKNPIVKSVTKKIDPKDKSDLELFPQSPLYRWNIDNFGPIYIPKKGATVSITKETIPFYKRIIREYEKNDLTFVNDDIYINGKKADSYTFKQDYYWMMGDNRQNSLDARRWGYVPFDHVIGKPIMVWFSVDNETGKIRWDRIFMTVTNGESKSYFWLGILSAALILFFVFKPKKKKA</sequence>
<comment type="catalytic activity">
    <reaction evidence="4">
        <text>Cleavage of hydrophobic, N-terminal signal or leader sequences from secreted and periplasmic proteins.</text>
        <dbReference type="EC" id="3.4.21.89"/>
    </reaction>
</comment>
<reference evidence="6 7" key="1">
    <citation type="submission" date="2019-03" db="EMBL/GenBank/DDBJ databases">
        <title>Genomic Encyclopedia of Type Strains, Phase IV (KMG-IV): sequencing the most valuable type-strain genomes for metagenomic binning, comparative biology and taxonomic classification.</title>
        <authorList>
            <person name="Goeker M."/>
        </authorList>
    </citation>
    <scope>NUCLEOTIDE SEQUENCE [LARGE SCALE GENOMIC DNA]</scope>
    <source>
        <strain evidence="6 7">DSM 14836</strain>
    </source>
</reference>
<dbReference type="PANTHER" id="PTHR43390:SF1">
    <property type="entry name" value="CHLOROPLAST PROCESSING PEPTIDASE"/>
    <property type="match status" value="1"/>
</dbReference>
<dbReference type="InterPro" id="IPR036286">
    <property type="entry name" value="LexA/Signal_pep-like_sf"/>
</dbReference>
<dbReference type="AlphaFoldDB" id="A0A4R2NXQ9"/>
<comment type="caution">
    <text evidence="4">Lacks conserved residue(s) required for the propagation of feature annotation.</text>
</comment>
<comment type="subcellular location">
    <subcellularLocation>
        <location evidence="4">Membrane</location>
        <topology evidence="4">Single-pass type II membrane protein</topology>
    </subcellularLocation>
</comment>
<keyword evidence="7" id="KW-1185">Reference proteome</keyword>
<dbReference type="CDD" id="cd06530">
    <property type="entry name" value="S26_SPase_I"/>
    <property type="match status" value="2"/>
</dbReference>
<protein>
    <recommendedName>
        <fullName evidence="2 4">Signal peptidase I</fullName>
        <ecNumber evidence="4">3.4.21.89</ecNumber>
    </recommendedName>
</protein>
<feature type="transmembrane region" description="Helical" evidence="4">
    <location>
        <begin position="499"/>
        <end position="516"/>
    </location>
</feature>
<dbReference type="GO" id="GO:0009003">
    <property type="term" value="F:signal peptidase activity"/>
    <property type="evidence" value="ECO:0007669"/>
    <property type="project" value="UniProtKB-EC"/>
</dbReference>
<evidence type="ECO:0000256" key="4">
    <source>
        <dbReference type="RuleBase" id="RU362042"/>
    </source>
</evidence>
<proteinExistence type="inferred from homology"/>
<dbReference type="PRINTS" id="PR00727">
    <property type="entry name" value="LEADERPTASE"/>
</dbReference>
<keyword evidence="4" id="KW-0645">Protease</keyword>
<feature type="transmembrane region" description="Helical" evidence="4">
    <location>
        <begin position="6"/>
        <end position="25"/>
    </location>
</feature>
<dbReference type="Pfam" id="PF10502">
    <property type="entry name" value="Peptidase_S26"/>
    <property type="match status" value="2"/>
</dbReference>
<dbReference type="InterPro" id="IPR000223">
    <property type="entry name" value="Pept_S26A_signal_pept_1"/>
</dbReference>
<dbReference type="GO" id="GO:0006465">
    <property type="term" value="P:signal peptide processing"/>
    <property type="evidence" value="ECO:0007669"/>
    <property type="project" value="InterPro"/>
</dbReference>
<evidence type="ECO:0000256" key="2">
    <source>
        <dbReference type="ARBA" id="ARBA00019232"/>
    </source>
</evidence>
<feature type="active site" evidence="3">
    <location>
        <position position="266"/>
    </location>
</feature>
<keyword evidence="4" id="KW-0378">Hydrolase</keyword>
<dbReference type="PANTHER" id="PTHR43390">
    <property type="entry name" value="SIGNAL PEPTIDASE I"/>
    <property type="match status" value="1"/>
</dbReference>
<dbReference type="GO" id="GO:0016020">
    <property type="term" value="C:membrane"/>
    <property type="evidence" value="ECO:0007669"/>
    <property type="project" value="UniProtKB-SubCell"/>
</dbReference>
<dbReference type="SUPFAM" id="SSF51306">
    <property type="entry name" value="LexA/Signal peptidase"/>
    <property type="match status" value="1"/>
</dbReference>
<dbReference type="InterPro" id="IPR043739">
    <property type="entry name" value="DUF5684"/>
</dbReference>
<feature type="domain" description="Peptidase S26" evidence="5">
    <location>
        <begin position="433"/>
        <end position="473"/>
    </location>
</feature>
<comment type="similarity">
    <text evidence="1 4">Belongs to the peptidase S26 family.</text>
</comment>
<dbReference type="GO" id="GO:0004252">
    <property type="term" value="F:serine-type endopeptidase activity"/>
    <property type="evidence" value="ECO:0007669"/>
    <property type="project" value="InterPro"/>
</dbReference>
<gene>
    <name evidence="6" type="ORF">EV195_102351</name>
</gene>
<dbReference type="Proteomes" id="UP000294564">
    <property type="component" value="Unassembled WGS sequence"/>
</dbReference>
<dbReference type="EC" id="3.4.21.89" evidence="4"/>
<comment type="caution">
    <text evidence="6">The sequence shown here is derived from an EMBL/GenBank/DDBJ whole genome shotgun (WGS) entry which is preliminary data.</text>
</comment>
<evidence type="ECO:0000259" key="5">
    <source>
        <dbReference type="Pfam" id="PF10502"/>
    </source>
</evidence>
<organism evidence="6 7">
    <name type="scientific">Tenacibaculum skagerrakense</name>
    <dbReference type="NCBI Taxonomy" id="186571"/>
    <lineage>
        <taxon>Bacteria</taxon>
        <taxon>Pseudomonadati</taxon>
        <taxon>Bacteroidota</taxon>
        <taxon>Flavobacteriia</taxon>
        <taxon>Flavobacteriales</taxon>
        <taxon>Flavobacteriaceae</taxon>
        <taxon>Tenacibaculum</taxon>
    </lineage>
</organism>
<feature type="domain" description="Peptidase S26" evidence="5">
    <location>
        <begin position="124"/>
        <end position="290"/>
    </location>
</feature>
<dbReference type="InterPro" id="IPR019533">
    <property type="entry name" value="Peptidase_S26"/>
</dbReference>
<dbReference type="RefSeq" id="WP_132793933.1">
    <property type="nucleotide sequence ID" value="NZ_SLXM01000002.1"/>
</dbReference>
<feature type="transmembrane region" description="Helical" evidence="4">
    <location>
        <begin position="55"/>
        <end position="76"/>
    </location>
</feature>
<evidence type="ECO:0000313" key="6">
    <source>
        <dbReference type="EMBL" id="TCP27009.1"/>
    </source>
</evidence>
<dbReference type="EMBL" id="SLXM01000002">
    <property type="protein sequence ID" value="TCP27009.1"/>
    <property type="molecule type" value="Genomic_DNA"/>
</dbReference>
<keyword evidence="4" id="KW-1133">Transmembrane helix</keyword>
<evidence type="ECO:0000313" key="7">
    <source>
        <dbReference type="Proteomes" id="UP000294564"/>
    </source>
</evidence>
<keyword evidence="4" id="KW-0472">Membrane</keyword>
<dbReference type="OrthoDB" id="9802919at2"/>
<feature type="transmembrane region" description="Helical" evidence="4">
    <location>
        <begin position="88"/>
        <end position="105"/>
    </location>
</feature>
<feature type="transmembrane region" description="Helical" evidence="4">
    <location>
        <begin position="125"/>
        <end position="144"/>
    </location>
</feature>